<dbReference type="EMBL" id="BGPR01029388">
    <property type="protein sequence ID" value="GBO01135.1"/>
    <property type="molecule type" value="Genomic_DNA"/>
</dbReference>
<dbReference type="AlphaFoldDB" id="A0A4Y2TKG7"/>
<proteinExistence type="predicted"/>
<reference evidence="1 2" key="1">
    <citation type="journal article" date="2019" name="Sci. Rep.">
        <title>Orb-weaving spider Araneus ventricosus genome elucidates the spidroin gene catalogue.</title>
        <authorList>
            <person name="Kono N."/>
            <person name="Nakamura H."/>
            <person name="Ohtoshi R."/>
            <person name="Moran D.A.P."/>
            <person name="Shinohara A."/>
            <person name="Yoshida Y."/>
            <person name="Fujiwara M."/>
            <person name="Mori M."/>
            <person name="Tomita M."/>
            <person name="Arakawa K."/>
        </authorList>
    </citation>
    <scope>NUCLEOTIDE SEQUENCE [LARGE SCALE GENOMIC DNA]</scope>
</reference>
<name>A0A4Y2TKG7_ARAVE</name>
<accession>A0A4Y2TKG7</accession>
<evidence type="ECO:0000313" key="2">
    <source>
        <dbReference type="Proteomes" id="UP000499080"/>
    </source>
</evidence>
<protein>
    <submittedName>
        <fullName evidence="1">Uncharacterized protein</fullName>
    </submittedName>
</protein>
<sequence length="100" mass="11067">MLLNPASANPLQCDDTVRVKETSFAEMLMNPCGIASGSRTQAQSFSTANRLNEKKRLVKDLDFKAMALNESATRIYTTRTSLLDNHVSSVLPVRVDLHTL</sequence>
<organism evidence="1 2">
    <name type="scientific">Araneus ventricosus</name>
    <name type="common">Orbweaver spider</name>
    <name type="synonym">Epeira ventricosa</name>
    <dbReference type="NCBI Taxonomy" id="182803"/>
    <lineage>
        <taxon>Eukaryota</taxon>
        <taxon>Metazoa</taxon>
        <taxon>Ecdysozoa</taxon>
        <taxon>Arthropoda</taxon>
        <taxon>Chelicerata</taxon>
        <taxon>Arachnida</taxon>
        <taxon>Araneae</taxon>
        <taxon>Araneomorphae</taxon>
        <taxon>Entelegynae</taxon>
        <taxon>Araneoidea</taxon>
        <taxon>Araneidae</taxon>
        <taxon>Araneus</taxon>
    </lineage>
</organism>
<comment type="caution">
    <text evidence="1">The sequence shown here is derived from an EMBL/GenBank/DDBJ whole genome shotgun (WGS) entry which is preliminary data.</text>
</comment>
<gene>
    <name evidence="1" type="ORF">AVEN_211519_1</name>
</gene>
<dbReference type="Proteomes" id="UP000499080">
    <property type="component" value="Unassembled WGS sequence"/>
</dbReference>
<keyword evidence="2" id="KW-1185">Reference proteome</keyword>
<evidence type="ECO:0000313" key="1">
    <source>
        <dbReference type="EMBL" id="GBO01135.1"/>
    </source>
</evidence>